<protein>
    <submittedName>
        <fullName evidence="2">Zn-dependent protease (Includes SpoIVFB)</fullName>
    </submittedName>
</protein>
<accession>A0A1H6RRG5</accession>
<keyword evidence="1" id="KW-0472">Membrane</keyword>
<name>A0A1H6RRG5_9EURY</name>
<dbReference type="RefSeq" id="WP_089670953.1">
    <property type="nucleotide sequence ID" value="NZ_CP024845.1"/>
</dbReference>
<dbReference type="GO" id="GO:0008233">
    <property type="term" value="F:peptidase activity"/>
    <property type="evidence" value="ECO:0007669"/>
    <property type="project" value="UniProtKB-KW"/>
</dbReference>
<keyword evidence="3" id="KW-1185">Reference proteome</keyword>
<feature type="transmembrane region" description="Helical" evidence="1">
    <location>
        <begin position="43"/>
        <end position="68"/>
    </location>
</feature>
<dbReference type="EMBL" id="FNYR01000002">
    <property type="protein sequence ID" value="SEI55107.1"/>
    <property type="molecule type" value="Genomic_DNA"/>
</dbReference>
<dbReference type="GeneID" id="35003700"/>
<feature type="transmembrane region" description="Helical" evidence="1">
    <location>
        <begin position="192"/>
        <end position="215"/>
    </location>
</feature>
<keyword evidence="2" id="KW-0378">Hydrolase</keyword>
<dbReference type="STRING" id="1073996.SAMN05444271_102198"/>
<proteinExistence type="predicted"/>
<feature type="transmembrane region" description="Helical" evidence="1">
    <location>
        <begin position="20"/>
        <end position="37"/>
    </location>
</feature>
<keyword evidence="1" id="KW-0812">Transmembrane</keyword>
<organism evidence="2 3">
    <name type="scientific">Halohasta litchfieldiae</name>
    <dbReference type="NCBI Taxonomy" id="1073996"/>
    <lineage>
        <taxon>Archaea</taxon>
        <taxon>Methanobacteriati</taxon>
        <taxon>Methanobacteriota</taxon>
        <taxon>Stenosarchaea group</taxon>
        <taxon>Halobacteria</taxon>
        <taxon>Halobacteriales</taxon>
        <taxon>Haloferacaceae</taxon>
        <taxon>Halohasta</taxon>
    </lineage>
</organism>
<dbReference type="OrthoDB" id="86131at2157"/>
<evidence type="ECO:0000313" key="2">
    <source>
        <dbReference type="EMBL" id="SEI55107.1"/>
    </source>
</evidence>
<sequence>MSLGYRIAGYEFSPTEVRDLLVAWLALGVAFAIFFAGGGPQTAALVGLPLVILLVVSLLTAGVAFLLHEVAHKVVAVRYDQIAEFRADYSMLFLAIMSALLGFIFAAPGAVHHQGYLTEKQHGHIAIAGPVTNLILAAVFVPVYFAGVTVGVDLLGTLGRFGIIINLFLAAFNLVPFGPLDGKTVIGWSKPVWLGTFLLSVLLTIGSVLTLGLSFRI</sequence>
<keyword evidence="1" id="KW-1133">Transmembrane helix</keyword>
<feature type="transmembrane region" description="Helical" evidence="1">
    <location>
        <begin position="123"/>
        <end position="146"/>
    </location>
</feature>
<accession>A0A2H4Q5K1</accession>
<dbReference type="PANTHER" id="PTHR35864:SF1">
    <property type="entry name" value="ZINC METALLOPROTEASE YWHC-RELATED"/>
    <property type="match status" value="1"/>
</dbReference>
<evidence type="ECO:0000313" key="3">
    <source>
        <dbReference type="Proteomes" id="UP000198888"/>
    </source>
</evidence>
<feature type="transmembrane region" description="Helical" evidence="1">
    <location>
        <begin position="89"/>
        <end position="111"/>
    </location>
</feature>
<reference evidence="2 3" key="1">
    <citation type="submission" date="2016-10" db="EMBL/GenBank/DDBJ databases">
        <authorList>
            <person name="de Groot N.N."/>
        </authorList>
    </citation>
    <scope>NUCLEOTIDE SEQUENCE [LARGE SCALE GENOMIC DNA]</scope>
    <source>
        <strain evidence="2 3">DSM 22187</strain>
    </source>
</reference>
<dbReference type="KEGG" id="hae:halTADL_2934"/>
<dbReference type="AlphaFoldDB" id="A0A1H6RRG5"/>
<gene>
    <name evidence="2" type="ORF">SAMN05444271_102198</name>
</gene>
<dbReference type="GO" id="GO:0006508">
    <property type="term" value="P:proteolysis"/>
    <property type="evidence" value="ECO:0007669"/>
    <property type="project" value="UniProtKB-KW"/>
</dbReference>
<keyword evidence="2" id="KW-0645">Protease</keyword>
<dbReference type="InterPro" id="IPR052348">
    <property type="entry name" value="Metallopeptidase_M50B"/>
</dbReference>
<dbReference type="Proteomes" id="UP000198888">
    <property type="component" value="Unassembled WGS sequence"/>
</dbReference>
<feature type="transmembrane region" description="Helical" evidence="1">
    <location>
        <begin position="158"/>
        <end position="180"/>
    </location>
</feature>
<dbReference type="PANTHER" id="PTHR35864">
    <property type="entry name" value="ZINC METALLOPROTEASE MJ0611-RELATED"/>
    <property type="match status" value="1"/>
</dbReference>
<evidence type="ECO:0000256" key="1">
    <source>
        <dbReference type="SAM" id="Phobius"/>
    </source>
</evidence>